<reference evidence="2" key="1">
    <citation type="submission" date="2021-02" db="EMBL/GenBank/DDBJ databases">
        <authorList>
            <person name="Nowell W R."/>
        </authorList>
    </citation>
    <scope>NUCLEOTIDE SEQUENCE</scope>
    <source>
        <strain evidence="2">Ploen Becks lab</strain>
    </source>
</reference>
<dbReference type="InterPro" id="IPR018289">
    <property type="entry name" value="MULE_transposase_dom"/>
</dbReference>
<evidence type="ECO:0000313" key="2">
    <source>
        <dbReference type="EMBL" id="CAF1005065.1"/>
    </source>
</evidence>
<feature type="domain" description="MULE transposase" evidence="1">
    <location>
        <begin position="164"/>
        <end position="262"/>
    </location>
</feature>
<evidence type="ECO:0000259" key="1">
    <source>
        <dbReference type="Pfam" id="PF10551"/>
    </source>
</evidence>
<sequence>MTTSHSNSSNYTICPDNDDQHKMRTSYPYCQCLPDCPTRYSIAKCLSTKYCIVKGLNTHEPELQLEKTELTKKKEHNLAIPSLGQIQNYMKYRRKKDGDINSIVGLVEHVESKYYENIDLLSYGQDEPFYFGSEINEGGEDCHFHLGITSKSLLENIRNGCSFHFDCTYKIVKYGFPLIVFGCSDIRRKFYPICYFITSHEQEKDFIFFWESLIKIAKLLDIDLINIIDYLVIDADRASFNSILKTLTNTTVIMCWYHLIANINKNSSKIPKSIQDFVVNDIRALRNSTSLDSYELKKRNIISKWKKKMSLRIFLKFKIDNQITHPTIHIASRENFISKEIYLKELNADKNGPLYKQPWVTQEIKKFHESMREYDSFYCNDCSELWPTKLAKCENMLNPHHHLLND</sequence>
<dbReference type="Pfam" id="PF10551">
    <property type="entry name" value="MULE"/>
    <property type="match status" value="1"/>
</dbReference>
<organism evidence="2 3">
    <name type="scientific">Brachionus calyciflorus</name>
    <dbReference type="NCBI Taxonomy" id="104777"/>
    <lineage>
        <taxon>Eukaryota</taxon>
        <taxon>Metazoa</taxon>
        <taxon>Spiralia</taxon>
        <taxon>Gnathifera</taxon>
        <taxon>Rotifera</taxon>
        <taxon>Eurotatoria</taxon>
        <taxon>Monogononta</taxon>
        <taxon>Pseudotrocha</taxon>
        <taxon>Ploima</taxon>
        <taxon>Brachionidae</taxon>
        <taxon>Brachionus</taxon>
    </lineage>
</organism>
<dbReference type="Proteomes" id="UP000663879">
    <property type="component" value="Unassembled WGS sequence"/>
</dbReference>
<proteinExistence type="predicted"/>
<comment type="caution">
    <text evidence="2">The sequence shown here is derived from an EMBL/GenBank/DDBJ whole genome shotgun (WGS) entry which is preliminary data.</text>
</comment>
<gene>
    <name evidence="2" type="ORF">OXX778_LOCUS16609</name>
</gene>
<dbReference type="OrthoDB" id="117733at2759"/>
<name>A0A814H2Z9_9BILA</name>
<dbReference type="AlphaFoldDB" id="A0A814H2Z9"/>
<evidence type="ECO:0000313" key="3">
    <source>
        <dbReference type="Proteomes" id="UP000663879"/>
    </source>
</evidence>
<protein>
    <recommendedName>
        <fullName evidence="1">MULE transposase domain-containing protein</fullName>
    </recommendedName>
</protein>
<dbReference type="EMBL" id="CAJNOC010003976">
    <property type="protein sequence ID" value="CAF1005065.1"/>
    <property type="molecule type" value="Genomic_DNA"/>
</dbReference>
<keyword evidence="3" id="KW-1185">Reference proteome</keyword>
<accession>A0A814H2Z9</accession>